<gene>
    <name evidence="1" type="ORF">WN944_007836</name>
</gene>
<organism evidence="1 2">
    <name type="scientific">Citrus x changshan-huyou</name>
    <dbReference type="NCBI Taxonomy" id="2935761"/>
    <lineage>
        <taxon>Eukaryota</taxon>
        <taxon>Viridiplantae</taxon>
        <taxon>Streptophyta</taxon>
        <taxon>Embryophyta</taxon>
        <taxon>Tracheophyta</taxon>
        <taxon>Spermatophyta</taxon>
        <taxon>Magnoliopsida</taxon>
        <taxon>eudicotyledons</taxon>
        <taxon>Gunneridae</taxon>
        <taxon>Pentapetalae</taxon>
        <taxon>rosids</taxon>
        <taxon>malvids</taxon>
        <taxon>Sapindales</taxon>
        <taxon>Rutaceae</taxon>
        <taxon>Aurantioideae</taxon>
        <taxon>Citrus</taxon>
    </lineage>
</organism>
<keyword evidence="2" id="KW-1185">Reference proteome</keyword>
<sequence length="93" mass="10487">MSHRGKVGNWVDMQVGTEATIMMRTAVLRWVLGFINLRDSDLSANQCVGSTEGNVVALDDTRGEEMGSFKISKYSVMKNEWPLYCVWTVEILI</sequence>
<proteinExistence type="predicted"/>
<reference evidence="1 2" key="1">
    <citation type="submission" date="2024-05" db="EMBL/GenBank/DDBJ databases">
        <title>Haplotype-resolved chromosome-level genome assembly of Huyou (Citrus changshanensis).</title>
        <authorList>
            <person name="Miao C."/>
            <person name="Chen W."/>
            <person name="Wu Y."/>
            <person name="Wang L."/>
            <person name="Zhao S."/>
            <person name="Grierson D."/>
            <person name="Xu C."/>
            <person name="Chen K."/>
        </authorList>
    </citation>
    <scope>NUCLEOTIDE SEQUENCE [LARGE SCALE GENOMIC DNA]</scope>
    <source>
        <strain evidence="1">01-14</strain>
        <tissue evidence="1">Leaf</tissue>
    </source>
</reference>
<protein>
    <submittedName>
        <fullName evidence="1">Uncharacterized protein</fullName>
    </submittedName>
</protein>
<evidence type="ECO:0000313" key="1">
    <source>
        <dbReference type="EMBL" id="KAK9215830.1"/>
    </source>
</evidence>
<dbReference type="Proteomes" id="UP001428341">
    <property type="component" value="Unassembled WGS sequence"/>
</dbReference>
<comment type="caution">
    <text evidence="1">The sequence shown here is derived from an EMBL/GenBank/DDBJ whole genome shotgun (WGS) entry which is preliminary data.</text>
</comment>
<name>A0AAP0MT76_9ROSI</name>
<dbReference type="EMBL" id="JBCGBO010000003">
    <property type="protein sequence ID" value="KAK9215830.1"/>
    <property type="molecule type" value="Genomic_DNA"/>
</dbReference>
<evidence type="ECO:0000313" key="2">
    <source>
        <dbReference type="Proteomes" id="UP001428341"/>
    </source>
</evidence>
<accession>A0AAP0MT76</accession>
<dbReference type="AlphaFoldDB" id="A0AAP0MT76"/>